<evidence type="ECO:0000313" key="7">
    <source>
        <dbReference type="Proteomes" id="UP000032633"/>
    </source>
</evidence>
<dbReference type="STRING" id="1126833.VN24_06700"/>
<evidence type="ECO:0000313" key="6">
    <source>
        <dbReference type="EMBL" id="AJY74325.1"/>
    </source>
</evidence>
<dbReference type="PROSITE" id="PS51071">
    <property type="entry name" value="HTH_RPIR"/>
    <property type="match status" value="1"/>
</dbReference>
<dbReference type="Pfam" id="PF01418">
    <property type="entry name" value="HTH_6"/>
    <property type="match status" value="1"/>
</dbReference>
<reference evidence="6 7" key="1">
    <citation type="journal article" date="2015" name="J. Biotechnol.">
        <title>Complete genome sequence of Paenibacillus beijingensis 7188(T) (=DSM 24997(T)), a novel rhizobacterium from jujube garden soil.</title>
        <authorList>
            <person name="Kwak Y."/>
            <person name="Shin J.H."/>
        </authorList>
    </citation>
    <scope>NUCLEOTIDE SEQUENCE [LARGE SCALE GENOMIC DNA]</scope>
    <source>
        <strain evidence="6 7">DSM 24997</strain>
    </source>
</reference>
<evidence type="ECO:0000256" key="2">
    <source>
        <dbReference type="ARBA" id="ARBA00023125"/>
    </source>
</evidence>
<dbReference type="Pfam" id="PF01380">
    <property type="entry name" value="SIS"/>
    <property type="match status" value="1"/>
</dbReference>
<protein>
    <submittedName>
        <fullName evidence="6">Transcriptional regulator</fullName>
    </submittedName>
</protein>
<dbReference type="InterPro" id="IPR009057">
    <property type="entry name" value="Homeodomain-like_sf"/>
</dbReference>
<dbReference type="SUPFAM" id="SSF46689">
    <property type="entry name" value="Homeodomain-like"/>
    <property type="match status" value="1"/>
</dbReference>
<dbReference type="InterPro" id="IPR001347">
    <property type="entry name" value="SIS_dom"/>
</dbReference>
<proteinExistence type="predicted"/>
<dbReference type="CDD" id="cd05013">
    <property type="entry name" value="SIS_RpiR"/>
    <property type="match status" value="1"/>
</dbReference>
<dbReference type="PATRIC" id="fig|1126833.4.peg.1460"/>
<evidence type="ECO:0000256" key="3">
    <source>
        <dbReference type="ARBA" id="ARBA00023163"/>
    </source>
</evidence>
<dbReference type="RefSeq" id="WP_045669761.1">
    <property type="nucleotide sequence ID" value="NZ_CP011058.1"/>
</dbReference>
<keyword evidence="1" id="KW-0805">Transcription regulation</keyword>
<evidence type="ECO:0000259" key="5">
    <source>
        <dbReference type="PROSITE" id="PS51464"/>
    </source>
</evidence>
<dbReference type="PANTHER" id="PTHR30514">
    <property type="entry name" value="GLUCOKINASE"/>
    <property type="match status" value="1"/>
</dbReference>
<dbReference type="PANTHER" id="PTHR30514:SF9">
    <property type="entry name" value="TRANSCRIPTIONAL REGULATOR"/>
    <property type="match status" value="1"/>
</dbReference>
<evidence type="ECO:0000256" key="1">
    <source>
        <dbReference type="ARBA" id="ARBA00023015"/>
    </source>
</evidence>
<dbReference type="SUPFAM" id="SSF53697">
    <property type="entry name" value="SIS domain"/>
    <property type="match status" value="1"/>
</dbReference>
<dbReference type="InterPro" id="IPR047640">
    <property type="entry name" value="RpiR-like"/>
</dbReference>
<dbReference type="Gene3D" id="3.40.50.10490">
    <property type="entry name" value="Glucose-6-phosphate isomerase like protein, domain 1"/>
    <property type="match status" value="1"/>
</dbReference>
<keyword evidence="3" id="KW-0804">Transcription</keyword>
<dbReference type="AlphaFoldDB" id="A0A0D5NGS0"/>
<keyword evidence="2" id="KW-0238">DNA-binding</keyword>
<dbReference type="InterPro" id="IPR000281">
    <property type="entry name" value="HTH_RpiR"/>
</dbReference>
<dbReference type="InterPro" id="IPR046348">
    <property type="entry name" value="SIS_dom_sf"/>
</dbReference>
<feature type="domain" description="HTH rpiR-type" evidence="4">
    <location>
        <begin position="11"/>
        <end position="87"/>
    </location>
</feature>
<dbReference type="GO" id="GO:0003677">
    <property type="term" value="F:DNA binding"/>
    <property type="evidence" value="ECO:0007669"/>
    <property type="project" value="UniProtKB-KW"/>
</dbReference>
<evidence type="ECO:0000259" key="4">
    <source>
        <dbReference type="PROSITE" id="PS51071"/>
    </source>
</evidence>
<dbReference type="OrthoDB" id="3684496at2"/>
<dbReference type="Gene3D" id="1.10.10.10">
    <property type="entry name" value="Winged helix-like DNA-binding domain superfamily/Winged helix DNA-binding domain"/>
    <property type="match status" value="1"/>
</dbReference>
<dbReference type="KEGG" id="pbj:VN24_06700"/>
<dbReference type="InterPro" id="IPR035472">
    <property type="entry name" value="RpiR-like_SIS"/>
</dbReference>
<dbReference type="PROSITE" id="PS51464">
    <property type="entry name" value="SIS"/>
    <property type="match status" value="1"/>
</dbReference>
<keyword evidence="7" id="KW-1185">Reference proteome</keyword>
<dbReference type="GO" id="GO:0003700">
    <property type="term" value="F:DNA-binding transcription factor activity"/>
    <property type="evidence" value="ECO:0007669"/>
    <property type="project" value="InterPro"/>
</dbReference>
<dbReference type="HOGENOM" id="CLU_055769_0_3_9"/>
<gene>
    <name evidence="6" type="ORF">VN24_06700</name>
</gene>
<name>A0A0D5NGS0_9BACL</name>
<feature type="domain" description="SIS" evidence="5">
    <location>
        <begin position="132"/>
        <end position="272"/>
    </location>
</feature>
<dbReference type="InterPro" id="IPR036388">
    <property type="entry name" value="WH-like_DNA-bd_sf"/>
</dbReference>
<dbReference type="GO" id="GO:1901135">
    <property type="term" value="P:carbohydrate derivative metabolic process"/>
    <property type="evidence" value="ECO:0007669"/>
    <property type="project" value="InterPro"/>
</dbReference>
<dbReference type="Proteomes" id="UP000032633">
    <property type="component" value="Chromosome"/>
</dbReference>
<sequence>MARVGSKLQQSNTLLMISSVYSSLTKAEKKVADVVKNNPEEAVLATVTDLAEQAGVGETSVIRFSRKLGFRGFHEFKLSVAQDLVDRPPSVSNMEIEEKDDVMTVARKVTMKHEILLKNTLDLVNVDNLKQAVDNMLAANKILVYGVGSSGITAMDLHFRLMRIGMNVEAHRDAHIIAMSAALVKKGDLVFGISTSGSTRDLVDPVRQAKNNGAVVICLTGHLRSPIAAYADNVLLVPSRELPTEGGALSTKFSQIHLLDILCTLLMLKKGTAKDSLEKTARSVADKLY</sequence>
<reference evidence="7" key="2">
    <citation type="submission" date="2015-03" db="EMBL/GenBank/DDBJ databases">
        <title>Genome sequence of Paenibacillus beijingensis strain DSM 24997T.</title>
        <authorList>
            <person name="Kwak Y."/>
            <person name="Shin J.-H."/>
        </authorList>
    </citation>
    <scope>NUCLEOTIDE SEQUENCE [LARGE SCALE GENOMIC DNA]</scope>
    <source>
        <strain evidence="7">DSM 24997</strain>
    </source>
</reference>
<organism evidence="6 7">
    <name type="scientific">Paenibacillus beijingensis</name>
    <dbReference type="NCBI Taxonomy" id="1126833"/>
    <lineage>
        <taxon>Bacteria</taxon>
        <taxon>Bacillati</taxon>
        <taxon>Bacillota</taxon>
        <taxon>Bacilli</taxon>
        <taxon>Bacillales</taxon>
        <taxon>Paenibacillaceae</taxon>
        <taxon>Paenibacillus</taxon>
    </lineage>
</organism>
<dbReference type="EMBL" id="CP011058">
    <property type="protein sequence ID" value="AJY74325.1"/>
    <property type="molecule type" value="Genomic_DNA"/>
</dbReference>
<accession>A0A0D5NGS0</accession>
<dbReference type="GO" id="GO:0097367">
    <property type="term" value="F:carbohydrate derivative binding"/>
    <property type="evidence" value="ECO:0007669"/>
    <property type="project" value="InterPro"/>
</dbReference>